<dbReference type="Pfam" id="PF22785">
    <property type="entry name" value="Tc-R-P"/>
    <property type="match status" value="1"/>
</dbReference>
<reference evidence="2" key="1">
    <citation type="submission" date="2020-06" db="EMBL/GenBank/DDBJ databases">
        <title>Analysis procedures for assessing recovery of high quality, complete, closed genomes from Nanopore long read metagenome sequencing.</title>
        <authorList>
            <person name="Bessarab I."/>
            <person name="Arumugam K."/>
            <person name="Haryono M."/>
            <person name="Liu X."/>
            <person name="Roy S."/>
            <person name="Zuniga-Montanez R.E."/>
            <person name="Qiu G."/>
            <person name="Drautz-Moses D.I."/>
            <person name="Law Y.Y."/>
            <person name="Wuertz S."/>
            <person name="Lauro F.M."/>
            <person name="Huson D.H."/>
            <person name="Williams R.B."/>
        </authorList>
    </citation>
    <scope>NUCLEOTIDE SEQUENCE [LARGE SCALE GENOMIC DNA]</scope>
    <source>
        <strain evidence="2">SSD2</strain>
    </source>
</reference>
<dbReference type="Gene3D" id="3.90.190.10">
    <property type="entry name" value="Protein tyrosine phosphatase superfamily"/>
    <property type="match status" value="1"/>
</dbReference>
<sequence length="180" mass="19944">MIPDIFEVTVVGEGCLYVMPRPNSEWLSEDIKYFQDMGVNLVVSHLEKSEEKELGLSKEGEILNEHGIDFVSYPIKDRGLPNIDNFREFIEDIYDRLINGENVAIHCRAGIGRTGVTSSCLLIKDGYESNIAMDMVAAARGTQIPDTEAQFDFICEYTKNITKCSCSQPSVAGISVPSAP</sequence>
<dbReference type="PROSITE" id="PS50056">
    <property type="entry name" value="TYR_PHOSPHATASE_2"/>
    <property type="match status" value="1"/>
</dbReference>
<dbReference type="KEGG" id="this:HZT40_08555"/>
<dbReference type="PANTHER" id="PTHR23339">
    <property type="entry name" value="TYROSINE SPECIFIC PROTEIN PHOSPHATASE AND DUAL SPECIFICITY PROTEIN PHOSPHATASE"/>
    <property type="match status" value="1"/>
</dbReference>
<feature type="domain" description="Tyrosine specific protein phosphatases" evidence="1">
    <location>
        <begin position="84"/>
        <end position="151"/>
    </location>
</feature>
<dbReference type="InterPro" id="IPR000387">
    <property type="entry name" value="Tyr_Pase_dom"/>
</dbReference>
<name>A0A7L6ARB8_9GAMM</name>
<gene>
    <name evidence="2" type="ORF">HZT40_08555</name>
</gene>
<evidence type="ECO:0000313" key="2">
    <source>
        <dbReference type="EMBL" id="QLQ31628.1"/>
    </source>
</evidence>
<proteinExistence type="predicted"/>
<evidence type="ECO:0000313" key="3">
    <source>
        <dbReference type="Proteomes" id="UP000510621"/>
    </source>
</evidence>
<dbReference type="PROSITE" id="PS00383">
    <property type="entry name" value="TYR_PHOSPHATASE_1"/>
    <property type="match status" value="1"/>
</dbReference>
<dbReference type="FunFam" id="3.90.190.10:FF:000157">
    <property type="entry name" value="Protein-tyrosine phosphatase"/>
    <property type="match status" value="1"/>
</dbReference>
<dbReference type="Proteomes" id="UP000510621">
    <property type="component" value="Chromosome"/>
</dbReference>
<dbReference type="EMBL" id="CP059265">
    <property type="protein sequence ID" value="QLQ31628.1"/>
    <property type="molecule type" value="Genomic_DNA"/>
</dbReference>
<protein>
    <submittedName>
        <fullName evidence="2">Dual specificity protein phosphatase family protein</fullName>
    </submittedName>
</protein>
<organism evidence="2 3">
    <name type="scientific">Candidatus Thiothrix singaporensis</name>
    <dbReference type="NCBI Taxonomy" id="2799669"/>
    <lineage>
        <taxon>Bacteria</taxon>
        <taxon>Pseudomonadati</taxon>
        <taxon>Pseudomonadota</taxon>
        <taxon>Gammaproteobacteria</taxon>
        <taxon>Thiotrichales</taxon>
        <taxon>Thiotrichaceae</taxon>
        <taxon>Thiothrix</taxon>
    </lineage>
</organism>
<dbReference type="AlphaFoldDB" id="A0A7L6ARB8"/>
<keyword evidence="3" id="KW-1185">Reference proteome</keyword>
<dbReference type="InterPro" id="IPR050561">
    <property type="entry name" value="PTP"/>
</dbReference>
<dbReference type="InterPro" id="IPR029021">
    <property type="entry name" value="Prot-tyrosine_phosphatase-like"/>
</dbReference>
<dbReference type="InterPro" id="IPR016130">
    <property type="entry name" value="Tyr_Pase_AS"/>
</dbReference>
<evidence type="ECO:0000259" key="1">
    <source>
        <dbReference type="PROSITE" id="PS50056"/>
    </source>
</evidence>
<dbReference type="SUPFAM" id="SSF52799">
    <property type="entry name" value="(Phosphotyrosine protein) phosphatases II"/>
    <property type="match status" value="1"/>
</dbReference>
<accession>A0A7L6ARB8</accession>